<accession>A0A2K0W303</accession>
<feature type="compositionally biased region" description="Basic and acidic residues" evidence="1">
    <location>
        <begin position="15"/>
        <end position="37"/>
    </location>
</feature>
<evidence type="ECO:0000256" key="1">
    <source>
        <dbReference type="SAM" id="MobiDB-lite"/>
    </source>
</evidence>
<proteinExistence type="predicted"/>
<sequence>MNAQMVFGPGLVQPKDQRPEVATKDGKEAAAPDRNVADKVSSTVIETE</sequence>
<comment type="caution">
    <text evidence="2">The sequence shown here is derived from an EMBL/GenBank/DDBJ whole genome shotgun (WGS) entry which is preliminary data.</text>
</comment>
<evidence type="ECO:0000313" key="3">
    <source>
        <dbReference type="Proteomes" id="UP000236664"/>
    </source>
</evidence>
<evidence type="ECO:0000313" key="2">
    <source>
        <dbReference type="EMBL" id="PNP76652.1"/>
    </source>
</evidence>
<gene>
    <name evidence="2" type="ORF">FNYG_10071</name>
</gene>
<keyword evidence="3" id="KW-1185">Reference proteome</keyword>
<protein>
    <submittedName>
        <fullName evidence="2">Uncharacterized protein</fullName>
    </submittedName>
</protein>
<reference evidence="2 3" key="1">
    <citation type="submission" date="2017-06" db="EMBL/GenBank/DDBJ databases">
        <title>Genome of Fusarium nygamai isolate CS10214.</title>
        <authorList>
            <person name="Gardiner D.M."/>
            <person name="Obanor F."/>
            <person name="Kazan K."/>
        </authorList>
    </citation>
    <scope>NUCLEOTIDE SEQUENCE [LARGE SCALE GENOMIC DNA]</scope>
    <source>
        <strain evidence="2 3">CS10214</strain>
    </source>
</reference>
<organism evidence="2 3">
    <name type="scientific">Gibberella nygamai</name>
    <name type="common">Bean root rot disease fungus</name>
    <name type="synonym">Fusarium nygamai</name>
    <dbReference type="NCBI Taxonomy" id="42673"/>
    <lineage>
        <taxon>Eukaryota</taxon>
        <taxon>Fungi</taxon>
        <taxon>Dikarya</taxon>
        <taxon>Ascomycota</taxon>
        <taxon>Pezizomycotina</taxon>
        <taxon>Sordariomycetes</taxon>
        <taxon>Hypocreomycetidae</taxon>
        <taxon>Hypocreales</taxon>
        <taxon>Nectriaceae</taxon>
        <taxon>Fusarium</taxon>
        <taxon>Fusarium fujikuroi species complex</taxon>
    </lineage>
</organism>
<feature type="region of interest" description="Disordered" evidence="1">
    <location>
        <begin position="1"/>
        <end position="48"/>
    </location>
</feature>
<name>A0A2K0W303_GIBNY</name>
<dbReference type="AlphaFoldDB" id="A0A2K0W303"/>
<dbReference type="EMBL" id="MTQA01000141">
    <property type="protein sequence ID" value="PNP76652.1"/>
    <property type="molecule type" value="Genomic_DNA"/>
</dbReference>
<dbReference type="Proteomes" id="UP000236664">
    <property type="component" value="Unassembled WGS sequence"/>
</dbReference>
<dbReference type="OrthoDB" id="10357568at2759"/>